<accession>A0ABW4N3I3</accession>
<name>A0ABW4N3I3_9CAUL</name>
<dbReference type="RefSeq" id="WP_377283659.1">
    <property type="nucleotide sequence ID" value="NZ_JBHRSI010000009.1"/>
</dbReference>
<comment type="caution">
    <text evidence="2">The sequence shown here is derived from an EMBL/GenBank/DDBJ whole genome shotgun (WGS) entry which is preliminary data.</text>
</comment>
<feature type="domain" description="N-acetyltransferase" evidence="1">
    <location>
        <begin position="5"/>
        <end position="90"/>
    </location>
</feature>
<keyword evidence="3" id="KW-1185">Reference proteome</keyword>
<keyword evidence="2" id="KW-0012">Acyltransferase</keyword>
<dbReference type="EMBL" id="JBHUEY010000001">
    <property type="protein sequence ID" value="MFD1784393.1"/>
    <property type="molecule type" value="Genomic_DNA"/>
</dbReference>
<dbReference type="EC" id="2.3.1.-" evidence="2"/>
<evidence type="ECO:0000313" key="3">
    <source>
        <dbReference type="Proteomes" id="UP001597237"/>
    </source>
</evidence>
<dbReference type="PROSITE" id="PS51729">
    <property type="entry name" value="GNAT_YJDJ"/>
    <property type="match status" value="1"/>
</dbReference>
<protein>
    <submittedName>
        <fullName evidence="2">GNAT family N-acetyltransferase</fullName>
        <ecNumber evidence="2">2.3.1.-</ecNumber>
    </submittedName>
</protein>
<dbReference type="Pfam" id="PF14542">
    <property type="entry name" value="Acetyltransf_CG"/>
    <property type="match status" value="1"/>
</dbReference>
<gene>
    <name evidence="2" type="ORF">ACFSC0_13380</name>
</gene>
<proteinExistence type="predicted"/>
<dbReference type="PANTHER" id="PTHR31435:SF10">
    <property type="entry name" value="BSR4717 PROTEIN"/>
    <property type="match status" value="1"/>
</dbReference>
<dbReference type="PANTHER" id="PTHR31435">
    <property type="entry name" value="PROTEIN NATD1"/>
    <property type="match status" value="1"/>
</dbReference>
<dbReference type="SUPFAM" id="SSF55729">
    <property type="entry name" value="Acyl-CoA N-acyltransferases (Nat)"/>
    <property type="match status" value="1"/>
</dbReference>
<reference evidence="3" key="1">
    <citation type="journal article" date="2019" name="Int. J. Syst. Evol. Microbiol.">
        <title>The Global Catalogue of Microorganisms (GCM) 10K type strain sequencing project: providing services to taxonomists for standard genome sequencing and annotation.</title>
        <authorList>
            <consortium name="The Broad Institute Genomics Platform"/>
            <consortium name="The Broad Institute Genome Sequencing Center for Infectious Disease"/>
            <person name="Wu L."/>
            <person name="Ma J."/>
        </authorList>
    </citation>
    <scope>NUCLEOTIDE SEQUENCE [LARGE SCALE GENOMIC DNA]</scope>
    <source>
        <strain evidence="3">DFY28</strain>
    </source>
</reference>
<dbReference type="Gene3D" id="3.40.630.30">
    <property type="match status" value="1"/>
</dbReference>
<dbReference type="InterPro" id="IPR031165">
    <property type="entry name" value="GNAT_YJDJ"/>
</dbReference>
<dbReference type="InterPro" id="IPR016181">
    <property type="entry name" value="Acyl_CoA_acyltransferase"/>
</dbReference>
<dbReference type="InterPro" id="IPR045057">
    <property type="entry name" value="Gcn5-rel_NAT"/>
</dbReference>
<dbReference type="GO" id="GO:0016746">
    <property type="term" value="F:acyltransferase activity"/>
    <property type="evidence" value="ECO:0007669"/>
    <property type="project" value="UniProtKB-KW"/>
</dbReference>
<dbReference type="Proteomes" id="UP001597237">
    <property type="component" value="Unassembled WGS sequence"/>
</dbReference>
<keyword evidence="2" id="KW-0808">Transferase</keyword>
<organism evidence="2 3">
    <name type="scientific">Phenylobacterium terrae</name>
    <dbReference type="NCBI Taxonomy" id="2665495"/>
    <lineage>
        <taxon>Bacteria</taxon>
        <taxon>Pseudomonadati</taxon>
        <taxon>Pseudomonadota</taxon>
        <taxon>Alphaproteobacteria</taxon>
        <taxon>Caulobacterales</taxon>
        <taxon>Caulobacteraceae</taxon>
        <taxon>Phenylobacterium</taxon>
    </lineage>
</organism>
<evidence type="ECO:0000313" key="2">
    <source>
        <dbReference type="EMBL" id="MFD1784393.1"/>
    </source>
</evidence>
<sequence length="90" mass="10290">MSDLRNNEARSRYEMDEQGMTSWADYRLKGERLYIDHVESPVPLRGSGAAGRLMAALAQDAKQRGLKITPICGYAAAWLRRSKEYRELLE</sequence>
<evidence type="ECO:0000259" key="1">
    <source>
        <dbReference type="PROSITE" id="PS51729"/>
    </source>
</evidence>